<dbReference type="InterPro" id="IPR001789">
    <property type="entry name" value="Sig_transdc_resp-reg_receiver"/>
</dbReference>
<keyword evidence="7" id="KW-0547">Nucleotide-binding</keyword>
<dbReference type="AlphaFoldDB" id="A0A549TGP7"/>
<feature type="domain" description="Response regulatory" evidence="14">
    <location>
        <begin position="733"/>
        <end position="843"/>
    </location>
</feature>
<feature type="domain" description="Phytochrome chromophore attachment site" evidence="13">
    <location>
        <begin position="140"/>
        <end position="301"/>
    </location>
</feature>
<organism evidence="15 16">
    <name type="scientific">Rhizobium straminoryzae</name>
    <dbReference type="NCBI Taxonomy" id="1387186"/>
    <lineage>
        <taxon>Bacteria</taxon>
        <taxon>Pseudomonadati</taxon>
        <taxon>Pseudomonadota</taxon>
        <taxon>Alphaproteobacteria</taxon>
        <taxon>Hyphomicrobiales</taxon>
        <taxon>Rhizobiaceae</taxon>
        <taxon>Rhizobium/Agrobacterium group</taxon>
        <taxon>Rhizobium</taxon>
    </lineage>
</organism>
<dbReference type="EC" id="2.7.13.3" evidence="2"/>
<dbReference type="GO" id="GO:0000160">
    <property type="term" value="P:phosphorelay signal transduction system"/>
    <property type="evidence" value="ECO:0007669"/>
    <property type="project" value="InterPro"/>
</dbReference>
<protein>
    <recommendedName>
        <fullName evidence="2">histidine kinase</fullName>
        <ecNumber evidence="2">2.7.13.3</ecNumber>
    </recommendedName>
</protein>
<keyword evidence="9" id="KW-0067">ATP-binding</keyword>
<evidence type="ECO:0000256" key="9">
    <source>
        <dbReference type="ARBA" id="ARBA00022840"/>
    </source>
</evidence>
<dbReference type="SUPFAM" id="SSF55785">
    <property type="entry name" value="PYP-like sensor domain (PAS domain)"/>
    <property type="match status" value="1"/>
</dbReference>
<dbReference type="Proteomes" id="UP000316801">
    <property type="component" value="Unassembled WGS sequence"/>
</dbReference>
<feature type="modified residue" description="4-aspartylphosphate" evidence="12">
    <location>
        <position position="783"/>
    </location>
</feature>
<evidence type="ECO:0000259" key="14">
    <source>
        <dbReference type="PROSITE" id="PS50110"/>
    </source>
</evidence>
<proteinExistence type="predicted"/>
<dbReference type="InterPro" id="IPR043150">
    <property type="entry name" value="Phytochrome_PHY_sf"/>
</dbReference>
<dbReference type="EMBL" id="VJMG01000008">
    <property type="protein sequence ID" value="TRL41927.1"/>
    <property type="molecule type" value="Genomic_DNA"/>
</dbReference>
<sequence>MTTTSEVDLTNCDREPIHIPGSIQPCGALLVSDASGGIVRRHSANLPEMLGLPSLVNGLRLDQVLGDEPAHALRNALATTVDPARPALRMGLCLPGGRFDVSVHRKDDQAIMEFEPASPHSDQPLETARMLISRIRSIEDISELIEKSARLIFATLGYDRVMIYRFEHDGAGKVISEYKRRDLESFKGQYFPASDIPKQARALYLSNTIRIICDARDIRIPIIPERDEAGRPLDLSHAHLRSVSSIHCEYLRNMGVAASMSISIVVDGELWGLIACHHYQPKSLGLSQRVAAEMFGEFFSMHLGALKQKQILETANGARRSLDRFLQQASGAPDIAILLRQSLGDFARFMPCDGIGLWLDGHWSGEGLLPPESAMAGIADFVGSVSGGRIWATDHLSLHLPQAEDYAENVCGVLAIPLSQRPRDYLFFFRRELVRTLNWAGNPDKLYETGPMGERLTPRRSFAIWKETVHRKAQRWTESEREIAEAIRSVLVEVVLHHNELLADERGKADVRQRMLNEELNHRVKNILAVIKALVGHPVEEGRRIGDYVSTLKGRIQALAFAHDQVVRSGDGGSLKDLMEAELRPYRDGERQIRLSGGHVWLDSRGFSVMALVLHEMATNAAKYGALAVQRGRLEIGWSQDEGGNCILTWREAGGPPVTAPRRSGFGTVLIDRSIPYELGGESRIQYDADGIVARFVIPARHIHGTEAAEDEAESVLNAASPREIAGILADLELLLVEDQMLVAADVESMLSDQGITKITTAPSSAEALRQLKRMTPDVAVLDVNLGSGTSLPIAEELSRLGVPFVFATGYSDQSVIPASFAAPVVRKPYEATALIGAILRVLAAREPVPSA</sequence>
<dbReference type="GO" id="GO:0009584">
    <property type="term" value="P:detection of visible light"/>
    <property type="evidence" value="ECO:0007669"/>
    <property type="project" value="InterPro"/>
</dbReference>
<evidence type="ECO:0000259" key="13">
    <source>
        <dbReference type="PROSITE" id="PS50046"/>
    </source>
</evidence>
<dbReference type="Gene3D" id="3.30.450.20">
    <property type="entry name" value="PAS domain"/>
    <property type="match status" value="1"/>
</dbReference>
<reference evidence="15 16" key="1">
    <citation type="submission" date="2019-07" db="EMBL/GenBank/DDBJ databases">
        <title>Ln-dependent methylotrophs.</title>
        <authorList>
            <person name="Tani A."/>
        </authorList>
    </citation>
    <scope>NUCLEOTIDE SEQUENCE [LARGE SCALE GENOMIC DNA]</scope>
    <source>
        <strain evidence="15 16">SM12</strain>
    </source>
</reference>
<dbReference type="Pfam" id="PF00072">
    <property type="entry name" value="Response_reg"/>
    <property type="match status" value="1"/>
</dbReference>
<evidence type="ECO:0000256" key="10">
    <source>
        <dbReference type="ARBA" id="ARBA00022991"/>
    </source>
</evidence>
<dbReference type="GO" id="GO:0006355">
    <property type="term" value="P:regulation of DNA-templated transcription"/>
    <property type="evidence" value="ECO:0007669"/>
    <property type="project" value="InterPro"/>
</dbReference>
<dbReference type="InterPro" id="IPR013515">
    <property type="entry name" value="Phytochrome_cen-reg"/>
</dbReference>
<keyword evidence="6" id="KW-0808">Transferase</keyword>
<comment type="caution">
    <text evidence="15">The sequence shown here is derived from an EMBL/GenBank/DDBJ whole genome shotgun (WGS) entry which is preliminary data.</text>
</comment>
<dbReference type="InterPro" id="IPR011006">
    <property type="entry name" value="CheY-like_superfamily"/>
</dbReference>
<name>A0A549TGP7_9HYPH</name>
<dbReference type="PROSITE" id="PS50110">
    <property type="entry name" value="RESPONSE_REGULATORY"/>
    <property type="match status" value="1"/>
</dbReference>
<dbReference type="Pfam" id="PF08446">
    <property type="entry name" value="PAS_2"/>
    <property type="match status" value="1"/>
</dbReference>
<dbReference type="InterPro" id="IPR013654">
    <property type="entry name" value="PAS_2"/>
</dbReference>
<dbReference type="SMART" id="SM00911">
    <property type="entry name" value="HWE_HK"/>
    <property type="match status" value="1"/>
</dbReference>
<dbReference type="InterPro" id="IPR029016">
    <property type="entry name" value="GAF-like_dom_sf"/>
</dbReference>
<dbReference type="InterPro" id="IPR011102">
    <property type="entry name" value="Sig_transdc_His_kinase_HWE"/>
</dbReference>
<dbReference type="PRINTS" id="PR01033">
    <property type="entry name" value="PHYTOCHROME"/>
</dbReference>
<dbReference type="SUPFAM" id="SSF52172">
    <property type="entry name" value="CheY-like"/>
    <property type="match status" value="1"/>
</dbReference>
<dbReference type="Pfam" id="PF01590">
    <property type="entry name" value="GAF"/>
    <property type="match status" value="1"/>
</dbReference>
<evidence type="ECO:0000256" key="6">
    <source>
        <dbReference type="ARBA" id="ARBA00022679"/>
    </source>
</evidence>
<keyword evidence="10" id="KW-0157">Chromophore</keyword>
<evidence type="ECO:0000256" key="8">
    <source>
        <dbReference type="ARBA" id="ARBA00022777"/>
    </source>
</evidence>
<dbReference type="InterPro" id="IPR003018">
    <property type="entry name" value="GAF"/>
</dbReference>
<gene>
    <name evidence="15" type="ORF">FNA46_03410</name>
</gene>
<dbReference type="InterPro" id="IPR035965">
    <property type="entry name" value="PAS-like_dom_sf"/>
</dbReference>
<keyword evidence="4 12" id="KW-0597">Phosphoprotein</keyword>
<dbReference type="Pfam" id="PF07536">
    <property type="entry name" value="HWE_HK"/>
    <property type="match status" value="1"/>
</dbReference>
<dbReference type="PIRSF" id="PIRSF036397">
    <property type="entry name" value="Bactrphtchrm_rec"/>
    <property type="match status" value="1"/>
</dbReference>
<keyword evidence="3" id="KW-0600">Photoreceptor protein</keyword>
<accession>A0A549TGP7</accession>
<dbReference type="GO" id="GO:0005524">
    <property type="term" value="F:ATP binding"/>
    <property type="evidence" value="ECO:0007669"/>
    <property type="project" value="UniProtKB-KW"/>
</dbReference>
<dbReference type="InterPro" id="IPR036890">
    <property type="entry name" value="HATPase_C_sf"/>
</dbReference>
<evidence type="ECO:0000256" key="11">
    <source>
        <dbReference type="ARBA" id="ARBA00023170"/>
    </source>
</evidence>
<keyword evidence="5" id="KW-0716">Sensory transduction</keyword>
<evidence type="ECO:0000256" key="2">
    <source>
        <dbReference type="ARBA" id="ARBA00012438"/>
    </source>
</evidence>
<comment type="catalytic activity">
    <reaction evidence="1">
        <text>ATP + protein L-histidine = ADP + protein N-phospho-L-histidine.</text>
        <dbReference type="EC" id="2.7.13.3"/>
    </reaction>
</comment>
<dbReference type="InterPro" id="IPR016132">
    <property type="entry name" value="Phyto_chromo_attachment"/>
</dbReference>
<dbReference type="InterPro" id="IPR001294">
    <property type="entry name" value="Phytochrome"/>
</dbReference>
<dbReference type="Gene3D" id="3.30.450.40">
    <property type="match status" value="1"/>
</dbReference>
<keyword evidence="16" id="KW-1185">Reference proteome</keyword>
<dbReference type="Pfam" id="PF00360">
    <property type="entry name" value="PHY"/>
    <property type="match status" value="1"/>
</dbReference>
<dbReference type="SMART" id="SM00065">
    <property type="entry name" value="GAF"/>
    <property type="match status" value="1"/>
</dbReference>
<keyword evidence="11" id="KW-0675">Receptor</keyword>
<dbReference type="Gene3D" id="3.30.450.270">
    <property type="match status" value="1"/>
</dbReference>
<evidence type="ECO:0000313" key="16">
    <source>
        <dbReference type="Proteomes" id="UP000316801"/>
    </source>
</evidence>
<dbReference type="RefSeq" id="WP_142880933.1">
    <property type="nucleotide sequence ID" value="NZ_VJMG01000008.1"/>
</dbReference>
<evidence type="ECO:0000256" key="7">
    <source>
        <dbReference type="ARBA" id="ARBA00022741"/>
    </source>
</evidence>
<dbReference type="SUPFAM" id="SSF55781">
    <property type="entry name" value="GAF domain-like"/>
    <property type="match status" value="2"/>
</dbReference>
<evidence type="ECO:0000256" key="5">
    <source>
        <dbReference type="ARBA" id="ARBA00022606"/>
    </source>
</evidence>
<dbReference type="Gene3D" id="3.30.565.10">
    <property type="entry name" value="Histidine kinase-like ATPase, C-terminal domain"/>
    <property type="match status" value="1"/>
</dbReference>
<dbReference type="GO" id="GO:0009881">
    <property type="term" value="F:photoreceptor activity"/>
    <property type="evidence" value="ECO:0007669"/>
    <property type="project" value="UniProtKB-KW"/>
</dbReference>
<dbReference type="InterPro" id="IPR009219">
    <property type="entry name" value="Bactrphtchr_CheY"/>
</dbReference>
<dbReference type="Gene3D" id="3.40.50.2300">
    <property type="match status" value="1"/>
</dbReference>
<evidence type="ECO:0000256" key="4">
    <source>
        <dbReference type="ARBA" id="ARBA00022553"/>
    </source>
</evidence>
<dbReference type="PANTHER" id="PTHR41523:SF8">
    <property type="entry name" value="ETHYLENE RESPONSE SENSOR PROTEIN"/>
    <property type="match status" value="1"/>
</dbReference>
<evidence type="ECO:0000256" key="3">
    <source>
        <dbReference type="ARBA" id="ARBA00022543"/>
    </source>
</evidence>
<evidence type="ECO:0000313" key="15">
    <source>
        <dbReference type="EMBL" id="TRL41927.1"/>
    </source>
</evidence>
<dbReference type="GO" id="GO:0004673">
    <property type="term" value="F:protein histidine kinase activity"/>
    <property type="evidence" value="ECO:0007669"/>
    <property type="project" value="UniProtKB-EC"/>
</dbReference>
<evidence type="ECO:0000256" key="1">
    <source>
        <dbReference type="ARBA" id="ARBA00000085"/>
    </source>
</evidence>
<dbReference type="PROSITE" id="PS50046">
    <property type="entry name" value="PHYTOCHROME_2"/>
    <property type="match status" value="1"/>
</dbReference>
<evidence type="ECO:0000256" key="12">
    <source>
        <dbReference type="PROSITE-ProRule" id="PRU00169"/>
    </source>
</evidence>
<dbReference type="SMART" id="SM00448">
    <property type="entry name" value="REC"/>
    <property type="match status" value="1"/>
</dbReference>
<dbReference type="PANTHER" id="PTHR41523">
    <property type="entry name" value="TWO-COMPONENT SYSTEM SENSOR PROTEIN"/>
    <property type="match status" value="1"/>
</dbReference>
<keyword evidence="8" id="KW-0418">Kinase</keyword>